<accession>A0A0M0BS51</accession>
<dbReference type="PROSITE" id="PS01172">
    <property type="entry name" value="RIBOSOMAL_L44E"/>
    <property type="match status" value="1"/>
</dbReference>
<dbReference type="GO" id="GO:0003735">
    <property type="term" value="F:structural constituent of ribosome"/>
    <property type="evidence" value="ECO:0007669"/>
    <property type="project" value="InterPro"/>
</dbReference>
<dbReference type="InterPro" id="IPR053708">
    <property type="entry name" value="Ribosomal_LSU_eL42"/>
</dbReference>
<evidence type="ECO:0000256" key="2">
    <source>
        <dbReference type="ARBA" id="ARBA00022980"/>
    </source>
</evidence>
<dbReference type="EMBL" id="LFWV01000039">
    <property type="protein sequence ID" value="KON31264.1"/>
    <property type="molecule type" value="Genomic_DNA"/>
</dbReference>
<dbReference type="GO" id="GO:1990904">
    <property type="term" value="C:ribonucleoprotein complex"/>
    <property type="evidence" value="ECO:0007669"/>
    <property type="project" value="UniProtKB-KW"/>
</dbReference>
<dbReference type="HAMAP" id="MF_01476">
    <property type="entry name" value="Ribosomal_L44e"/>
    <property type="match status" value="1"/>
</dbReference>
<keyword evidence="4" id="KW-0699">rRNA-binding</keyword>
<reference evidence="7" key="1">
    <citation type="submission" date="2015-06" db="EMBL/GenBank/DDBJ databases">
        <title>New insights into the roles of widespread benthic archaea in carbon and nitrogen cycling.</title>
        <authorList>
            <person name="Lazar C.S."/>
            <person name="Baker B.J."/>
            <person name="Seitz K.W."/>
            <person name="Hyde A.S."/>
            <person name="Dick G.J."/>
            <person name="Hinrichs K.-U."/>
            <person name="Teske A.P."/>
        </authorList>
    </citation>
    <scope>NUCLEOTIDE SEQUENCE [LARGE SCALE GENOMIC DNA]</scope>
</reference>
<keyword evidence="3 4" id="KW-0687">Ribonucleoprotein</keyword>
<feature type="binding site" evidence="4">
    <location>
        <position position="11"/>
    </location>
    <ligand>
        <name>Zn(2+)</name>
        <dbReference type="ChEBI" id="CHEBI:29105"/>
    </ligand>
</feature>
<dbReference type="SUPFAM" id="SSF57829">
    <property type="entry name" value="Zn-binding ribosomal proteins"/>
    <property type="match status" value="1"/>
</dbReference>
<dbReference type="Gene3D" id="3.10.450.80">
    <property type="match status" value="1"/>
</dbReference>
<organism evidence="6 7">
    <name type="scientific">miscellaneous Crenarchaeota group-1 archaeon SG8-32-3</name>
    <dbReference type="NCBI Taxonomy" id="1685125"/>
    <lineage>
        <taxon>Archaea</taxon>
        <taxon>Candidatus Bathyarchaeota</taxon>
        <taxon>MCG-1</taxon>
    </lineage>
</organism>
<comment type="caution">
    <text evidence="6">The sequence shown here is derived from an EMBL/GenBank/DDBJ whole genome shotgun (WGS) entry which is preliminary data.</text>
</comment>
<dbReference type="PATRIC" id="fig|1685125.3.peg.68"/>
<protein>
    <recommendedName>
        <fullName evidence="4">Large ribosomal subunit protein eL42</fullName>
    </recommendedName>
</protein>
<comment type="cofactor">
    <cofactor evidence="4">
        <name>Zn(2+)</name>
        <dbReference type="ChEBI" id="CHEBI:29105"/>
    </cofactor>
    <text evidence="4">Binds 1 zinc ion per subunit.</text>
</comment>
<keyword evidence="4" id="KW-0479">Metal-binding</keyword>
<gene>
    <name evidence="4" type="primary">rpl44e</name>
    <name evidence="6" type="ORF">AC478_03120</name>
</gene>
<comment type="function">
    <text evidence="4">Binds to the 23S rRNA.</text>
</comment>
<keyword evidence="4" id="KW-0862">Zinc</keyword>
<evidence type="ECO:0000313" key="6">
    <source>
        <dbReference type="EMBL" id="KON31264.1"/>
    </source>
</evidence>
<sequence length="91" mass="10676">MNVPKQIRTYCPKCKAHQTHSVSLYKAGKRRALAKGERHHKREKKGYGGQKYPLQREFAKTTKKQTLRLKCRVCGYMHHKDGIRLRKIAIT</sequence>
<keyword evidence="4" id="KW-0694">RNA-binding</keyword>
<dbReference type="PANTHER" id="PTHR10369">
    <property type="entry name" value="60S RIBOSOMAL PROTEIN L36A/L44"/>
    <property type="match status" value="1"/>
</dbReference>
<dbReference type="GO" id="GO:0006412">
    <property type="term" value="P:translation"/>
    <property type="evidence" value="ECO:0007669"/>
    <property type="project" value="UniProtKB-UniRule"/>
</dbReference>
<dbReference type="GO" id="GO:0070180">
    <property type="term" value="F:large ribosomal subunit rRNA binding"/>
    <property type="evidence" value="ECO:0007669"/>
    <property type="project" value="UniProtKB-UniRule"/>
</dbReference>
<comment type="similarity">
    <text evidence="1 4 5">Belongs to the eukaryotic ribosomal protein eL42 family.</text>
</comment>
<dbReference type="Proteomes" id="UP000054016">
    <property type="component" value="Unassembled WGS sequence"/>
</dbReference>
<dbReference type="NCBIfam" id="NF004425">
    <property type="entry name" value="PRK05767.1"/>
    <property type="match status" value="1"/>
</dbReference>
<feature type="binding site" evidence="4">
    <location>
        <position position="71"/>
    </location>
    <ligand>
        <name>Zn(2+)</name>
        <dbReference type="ChEBI" id="CHEBI:29105"/>
    </ligand>
</feature>
<feature type="binding site" evidence="4">
    <location>
        <position position="74"/>
    </location>
    <ligand>
        <name>Zn(2+)</name>
        <dbReference type="ChEBI" id="CHEBI:29105"/>
    </ligand>
</feature>
<dbReference type="InterPro" id="IPR011332">
    <property type="entry name" value="Ribosomal_zn-bd"/>
</dbReference>
<dbReference type="InterPro" id="IPR000552">
    <property type="entry name" value="Ribosomal_eL44"/>
</dbReference>
<evidence type="ECO:0000256" key="5">
    <source>
        <dbReference type="RuleBase" id="RU000666"/>
    </source>
</evidence>
<feature type="binding site" evidence="4">
    <location>
        <position position="14"/>
    </location>
    <ligand>
        <name>Zn(2+)</name>
        <dbReference type="ChEBI" id="CHEBI:29105"/>
    </ligand>
</feature>
<keyword evidence="2 4" id="KW-0689">Ribosomal protein</keyword>
<feature type="zinc finger region" description="C4-type" evidence="4">
    <location>
        <begin position="11"/>
        <end position="74"/>
    </location>
</feature>
<dbReference type="FunFam" id="3.10.450.80:FF:000001">
    <property type="entry name" value="60S ribosomal protein L44"/>
    <property type="match status" value="1"/>
</dbReference>
<dbReference type="GO" id="GO:0008270">
    <property type="term" value="F:zinc ion binding"/>
    <property type="evidence" value="ECO:0007669"/>
    <property type="project" value="UniProtKB-UniRule"/>
</dbReference>
<dbReference type="Pfam" id="PF00935">
    <property type="entry name" value="Ribosomal_L44"/>
    <property type="match status" value="1"/>
</dbReference>
<proteinExistence type="inferred from homology"/>
<evidence type="ECO:0000256" key="3">
    <source>
        <dbReference type="ARBA" id="ARBA00023274"/>
    </source>
</evidence>
<dbReference type="GO" id="GO:0005840">
    <property type="term" value="C:ribosome"/>
    <property type="evidence" value="ECO:0007669"/>
    <property type="project" value="UniProtKB-KW"/>
</dbReference>
<dbReference type="AlphaFoldDB" id="A0A0M0BS51"/>
<evidence type="ECO:0000256" key="4">
    <source>
        <dbReference type="HAMAP-Rule" id="MF_01476"/>
    </source>
</evidence>
<comment type="subunit">
    <text evidence="4">Part of the 50S ribosomal subunit.</text>
</comment>
<keyword evidence="4" id="KW-0863">Zinc-finger</keyword>
<evidence type="ECO:0000313" key="7">
    <source>
        <dbReference type="Proteomes" id="UP000054016"/>
    </source>
</evidence>
<evidence type="ECO:0000256" key="1">
    <source>
        <dbReference type="ARBA" id="ARBA00009364"/>
    </source>
</evidence>
<name>A0A0M0BS51_9ARCH</name>